<dbReference type="Proteomes" id="UP001501358">
    <property type="component" value="Unassembled WGS sequence"/>
</dbReference>
<keyword evidence="1" id="KW-1133">Transmembrane helix</keyword>
<keyword evidence="3" id="KW-1185">Reference proteome</keyword>
<keyword evidence="1" id="KW-0812">Transmembrane</keyword>
<organism evidence="2 3">
    <name type="scientific">Streptomyces thermolineatus</name>
    <dbReference type="NCBI Taxonomy" id="44033"/>
    <lineage>
        <taxon>Bacteria</taxon>
        <taxon>Bacillati</taxon>
        <taxon>Actinomycetota</taxon>
        <taxon>Actinomycetes</taxon>
        <taxon>Kitasatosporales</taxon>
        <taxon>Streptomycetaceae</taxon>
        <taxon>Streptomyces</taxon>
    </lineage>
</organism>
<evidence type="ECO:0000313" key="2">
    <source>
        <dbReference type="EMBL" id="GAA2484710.1"/>
    </source>
</evidence>
<keyword evidence="1" id="KW-0472">Membrane</keyword>
<gene>
    <name evidence="2" type="ORF">GCM10010406_21210</name>
</gene>
<dbReference type="RefSeq" id="WP_344382914.1">
    <property type="nucleotide sequence ID" value="NZ_BAAATA010000009.1"/>
</dbReference>
<sequence>MAWDHDTAAGARFISRGTRTRPLLPEDTVNEPWRSALAFILVVAVLLLLLRFFNVI</sequence>
<comment type="caution">
    <text evidence="2">The sequence shown here is derived from an EMBL/GenBank/DDBJ whole genome shotgun (WGS) entry which is preliminary data.</text>
</comment>
<evidence type="ECO:0000256" key="1">
    <source>
        <dbReference type="SAM" id="Phobius"/>
    </source>
</evidence>
<evidence type="ECO:0000313" key="3">
    <source>
        <dbReference type="Proteomes" id="UP001501358"/>
    </source>
</evidence>
<proteinExistence type="predicted"/>
<name>A0ABP5YSI4_9ACTN</name>
<dbReference type="EMBL" id="BAAATA010000009">
    <property type="protein sequence ID" value="GAA2484710.1"/>
    <property type="molecule type" value="Genomic_DNA"/>
</dbReference>
<feature type="transmembrane region" description="Helical" evidence="1">
    <location>
        <begin position="33"/>
        <end position="53"/>
    </location>
</feature>
<reference evidence="3" key="1">
    <citation type="journal article" date="2019" name="Int. J. Syst. Evol. Microbiol.">
        <title>The Global Catalogue of Microorganisms (GCM) 10K type strain sequencing project: providing services to taxonomists for standard genome sequencing and annotation.</title>
        <authorList>
            <consortium name="The Broad Institute Genomics Platform"/>
            <consortium name="The Broad Institute Genome Sequencing Center for Infectious Disease"/>
            <person name="Wu L."/>
            <person name="Ma J."/>
        </authorList>
    </citation>
    <scope>NUCLEOTIDE SEQUENCE [LARGE SCALE GENOMIC DNA]</scope>
    <source>
        <strain evidence="3">JCM 6307</strain>
    </source>
</reference>
<protein>
    <submittedName>
        <fullName evidence="2">Uncharacterized protein</fullName>
    </submittedName>
</protein>
<accession>A0ABP5YSI4</accession>